<evidence type="ECO:0000313" key="2">
    <source>
        <dbReference type="Proteomes" id="UP000054477"/>
    </source>
</evidence>
<proteinExistence type="predicted"/>
<accession>A0A0C9XT74</accession>
<sequence>MAPGNPGVRQVMEMINQTSAVDLVFERVYKKAKEWEDAERRGDDPDKIKAMDFSAGAAVSLFAANAPLGA</sequence>
<dbReference type="AlphaFoldDB" id="A0A0C9XT74"/>
<gene>
    <name evidence="1" type="ORF">K443DRAFT_102857</name>
</gene>
<reference evidence="1 2" key="1">
    <citation type="submission" date="2014-04" db="EMBL/GenBank/DDBJ databases">
        <authorList>
            <consortium name="DOE Joint Genome Institute"/>
            <person name="Kuo A."/>
            <person name="Kohler A."/>
            <person name="Nagy L.G."/>
            <person name="Floudas D."/>
            <person name="Copeland A."/>
            <person name="Barry K.W."/>
            <person name="Cichocki N."/>
            <person name="Veneault-Fourrey C."/>
            <person name="LaButti K."/>
            <person name="Lindquist E.A."/>
            <person name="Lipzen A."/>
            <person name="Lundell T."/>
            <person name="Morin E."/>
            <person name="Murat C."/>
            <person name="Sun H."/>
            <person name="Tunlid A."/>
            <person name="Henrissat B."/>
            <person name="Grigoriev I.V."/>
            <person name="Hibbett D.S."/>
            <person name="Martin F."/>
            <person name="Nordberg H.P."/>
            <person name="Cantor M.N."/>
            <person name="Hua S.X."/>
        </authorList>
    </citation>
    <scope>NUCLEOTIDE SEQUENCE [LARGE SCALE GENOMIC DNA]</scope>
    <source>
        <strain evidence="1 2">LaAM-08-1</strain>
    </source>
</reference>
<dbReference type="OrthoDB" id="10309649at2759"/>
<evidence type="ECO:0000313" key="1">
    <source>
        <dbReference type="EMBL" id="KIJ99097.1"/>
    </source>
</evidence>
<dbReference type="HOGENOM" id="CLU_2758134_0_0_1"/>
<reference evidence="2" key="2">
    <citation type="submission" date="2015-01" db="EMBL/GenBank/DDBJ databases">
        <title>Evolutionary Origins and Diversification of the Mycorrhizal Mutualists.</title>
        <authorList>
            <consortium name="DOE Joint Genome Institute"/>
            <consortium name="Mycorrhizal Genomics Consortium"/>
            <person name="Kohler A."/>
            <person name="Kuo A."/>
            <person name="Nagy L.G."/>
            <person name="Floudas D."/>
            <person name="Copeland A."/>
            <person name="Barry K.W."/>
            <person name="Cichocki N."/>
            <person name="Veneault-Fourrey C."/>
            <person name="LaButti K."/>
            <person name="Lindquist E.A."/>
            <person name="Lipzen A."/>
            <person name="Lundell T."/>
            <person name="Morin E."/>
            <person name="Murat C."/>
            <person name="Riley R."/>
            <person name="Ohm R."/>
            <person name="Sun H."/>
            <person name="Tunlid A."/>
            <person name="Henrissat B."/>
            <person name="Grigoriev I.V."/>
            <person name="Hibbett D.S."/>
            <person name="Martin F."/>
        </authorList>
    </citation>
    <scope>NUCLEOTIDE SEQUENCE [LARGE SCALE GENOMIC DNA]</scope>
    <source>
        <strain evidence="2">LaAM-08-1</strain>
    </source>
</reference>
<dbReference type="EMBL" id="KN838654">
    <property type="protein sequence ID" value="KIJ99097.1"/>
    <property type="molecule type" value="Genomic_DNA"/>
</dbReference>
<dbReference type="Proteomes" id="UP000054477">
    <property type="component" value="Unassembled WGS sequence"/>
</dbReference>
<name>A0A0C9XT74_9AGAR</name>
<protein>
    <submittedName>
        <fullName evidence="1">Uncharacterized protein</fullName>
    </submittedName>
</protein>
<organism evidence="1 2">
    <name type="scientific">Laccaria amethystina LaAM-08-1</name>
    <dbReference type="NCBI Taxonomy" id="1095629"/>
    <lineage>
        <taxon>Eukaryota</taxon>
        <taxon>Fungi</taxon>
        <taxon>Dikarya</taxon>
        <taxon>Basidiomycota</taxon>
        <taxon>Agaricomycotina</taxon>
        <taxon>Agaricomycetes</taxon>
        <taxon>Agaricomycetidae</taxon>
        <taxon>Agaricales</taxon>
        <taxon>Agaricineae</taxon>
        <taxon>Hydnangiaceae</taxon>
        <taxon>Laccaria</taxon>
    </lineage>
</organism>
<keyword evidence="2" id="KW-1185">Reference proteome</keyword>